<comment type="subcellular location">
    <subcellularLocation>
        <location evidence="1">Cell membrane</location>
        <topology evidence="1">Multi-pass membrane protein</topology>
    </subcellularLocation>
</comment>
<dbReference type="PANTHER" id="PTHR42643">
    <property type="entry name" value="IONOTROPIC RECEPTOR 20A-RELATED"/>
    <property type="match status" value="1"/>
</dbReference>
<evidence type="ECO:0000313" key="9">
    <source>
        <dbReference type="EMBL" id="OXA42006.1"/>
    </source>
</evidence>
<feature type="transmembrane region" description="Helical" evidence="8">
    <location>
        <begin position="476"/>
        <end position="504"/>
    </location>
</feature>
<gene>
    <name evidence="9" type="ORF">Fcan01_23039</name>
</gene>
<evidence type="ECO:0000256" key="4">
    <source>
        <dbReference type="ARBA" id="ARBA00022989"/>
    </source>
</evidence>
<comment type="caution">
    <text evidence="9">The sequence shown here is derived from an EMBL/GenBank/DDBJ whole genome shotgun (WGS) entry which is preliminary data.</text>
</comment>
<sequence length="522" mass="58530">MAVFVAFGRGSNMDEIIVIVANGNKGSFKDLVGPGIMEMSSTKEVVEIWKRLNKNIRGNKIYVKMTHRRHKVEYCSISSGTKLYRFSENDCVKSSFLLNSNATLSREGEFSADVFNLIGSETLPFSKASLITDHLQRSLDLHWITHGVRIDNYAFSIFIEGKERMAKANLAAVILPFNWRTWLCVLASVVAMGLVFYVGSVGSSVRSCLWIMGNLLDQSDLSLLRKRGIMIFRGISCYPALASWTVGALLLGFLYKGSLYSYMTSTHEPYVPKTLEALLDGDIPMVTTTYVSSFLSRGAASPLQTLLDDFAMIHDKNSMLHNIIEKINNRTTYIPTSFGTVRVAKNITLFQPIHTCRNGYMSECEDTTTKILGKKFAIFSIKQDIAAFSNYLNQFSRWTEIPNGSPNPVTLHVPWIMFYNFVYARFSRHLAGLVVWNSLVVEAAERDEIKIPGLVQQLLVEENEMGNSKNKGESGIGLMTIQVVVAPLVISCILYGVAIVVLFVERFALNNEITFVVPYPEW</sequence>
<dbReference type="AlphaFoldDB" id="A0A226DCN3"/>
<evidence type="ECO:0000256" key="7">
    <source>
        <dbReference type="ARBA" id="ARBA00023180"/>
    </source>
</evidence>
<evidence type="ECO:0000256" key="6">
    <source>
        <dbReference type="ARBA" id="ARBA00023170"/>
    </source>
</evidence>
<dbReference type="InterPro" id="IPR052192">
    <property type="entry name" value="Insect_Ionotropic_Sensory_Rcpt"/>
</dbReference>
<dbReference type="PANTHER" id="PTHR42643:SF24">
    <property type="entry name" value="IONOTROPIC RECEPTOR 60A"/>
    <property type="match status" value="1"/>
</dbReference>
<accession>A0A226DCN3</accession>
<reference evidence="9 10" key="1">
    <citation type="submission" date="2015-12" db="EMBL/GenBank/DDBJ databases">
        <title>The genome of Folsomia candida.</title>
        <authorList>
            <person name="Faddeeva A."/>
            <person name="Derks M.F."/>
            <person name="Anvar Y."/>
            <person name="Smit S."/>
            <person name="Van Straalen N."/>
            <person name="Roelofs D."/>
        </authorList>
    </citation>
    <scope>NUCLEOTIDE SEQUENCE [LARGE SCALE GENOMIC DNA]</scope>
    <source>
        <strain evidence="9 10">VU population</strain>
        <tissue evidence="9">Whole body</tissue>
    </source>
</reference>
<organism evidence="9 10">
    <name type="scientific">Folsomia candida</name>
    <name type="common">Springtail</name>
    <dbReference type="NCBI Taxonomy" id="158441"/>
    <lineage>
        <taxon>Eukaryota</taxon>
        <taxon>Metazoa</taxon>
        <taxon>Ecdysozoa</taxon>
        <taxon>Arthropoda</taxon>
        <taxon>Hexapoda</taxon>
        <taxon>Collembola</taxon>
        <taxon>Entomobryomorpha</taxon>
        <taxon>Isotomoidea</taxon>
        <taxon>Isotomidae</taxon>
        <taxon>Proisotominae</taxon>
        <taxon>Folsomia</taxon>
    </lineage>
</organism>
<evidence type="ECO:0000256" key="1">
    <source>
        <dbReference type="ARBA" id="ARBA00004651"/>
    </source>
</evidence>
<keyword evidence="4 8" id="KW-1133">Transmembrane helix</keyword>
<evidence type="ECO:0000256" key="3">
    <source>
        <dbReference type="ARBA" id="ARBA00022692"/>
    </source>
</evidence>
<feature type="transmembrane region" description="Helical" evidence="8">
    <location>
        <begin position="179"/>
        <end position="199"/>
    </location>
</feature>
<evidence type="ECO:0000256" key="2">
    <source>
        <dbReference type="ARBA" id="ARBA00022475"/>
    </source>
</evidence>
<protein>
    <submittedName>
        <fullName evidence="9">Uncharacterized protein</fullName>
    </submittedName>
</protein>
<keyword evidence="3 8" id="KW-0812">Transmembrane</keyword>
<feature type="transmembrane region" description="Helical" evidence="8">
    <location>
        <begin position="235"/>
        <end position="255"/>
    </location>
</feature>
<dbReference type="GO" id="GO:0005886">
    <property type="term" value="C:plasma membrane"/>
    <property type="evidence" value="ECO:0007669"/>
    <property type="project" value="UniProtKB-SubCell"/>
</dbReference>
<name>A0A226DCN3_FOLCA</name>
<dbReference type="Proteomes" id="UP000198287">
    <property type="component" value="Unassembled WGS sequence"/>
</dbReference>
<keyword evidence="7" id="KW-0325">Glycoprotein</keyword>
<keyword evidence="2" id="KW-1003">Cell membrane</keyword>
<keyword evidence="5 8" id="KW-0472">Membrane</keyword>
<keyword evidence="6" id="KW-0675">Receptor</keyword>
<dbReference type="EMBL" id="LNIX01000027">
    <property type="protein sequence ID" value="OXA42006.1"/>
    <property type="molecule type" value="Genomic_DNA"/>
</dbReference>
<keyword evidence="10" id="KW-1185">Reference proteome</keyword>
<evidence type="ECO:0000313" key="10">
    <source>
        <dbReference type="Proteomes" id="UP000198287"/>
    </source>
</evidence>
<evidence type="ECO:0000256" key="8">
    <source>
        <dbReference type="SAM" id="Phobius"/>
    </source>
</evidence>
<proteinExistence type="predicted"/>
<evidence type="ECO:0000256" key="5">
    <source>
        <dbReference type="ARBA" id="ARBA00023136"/>
    </source>
</evidence>